<evidence type="ECO:0000313" key="2">
    <source>
        <dbReference type="EMBL" id="KAG2433523.1"/>
    </source>
</evidence>
<dbReference type="AlphaFoldDB" id="A0A835SUX6"/>
<proteinExistence type="predicted"/>
<dbReference type="EMBL" id="JAEHOD010000062">
    <property type="protein sequence ID" value="KAG2433523.1"/>
    <property type="molecule type" value="Genomic_DNA"/>
</dbReference>
<dbReference type="OrthoDB" id="525205at2759"/>
<protein>
    <submittedName>
        <fullName evidence="2">Uncharacterized protein</fullName>
    </submittedName>
</protein>
<evidence type="ECO:0000256" key="1">
    <source>
        <dbReference type="SAM" id="MobiDB-lite"/>
    </source>
</evidence>
<comment type="caution">
    <text evidence="2">The sequence shown here is derived from an EMBL/GenBank/DDBJ whole genome shotgun (WGS) entry which is preliminary data.</text>
</comment>
<accession>A0A835SUX6</accession>
<evidence type="ECO:0000313" key="3">
    <source>
        <dbReference type="Proteomes" id="UP000613740"/>
    </source>
</evidence>
<gene>
    <name evidence="2" type="ORF">HYH02_012641</name>
</gene>
<reference evidence="2" key="1">
    <citation type="journal article" date="2020" name="bioRxiv">
        <title>Comparative genomics of Chlamydomonas.</title>
        <authorList>
            <person name="Craig R.J."/>
            <person name="Hasan A.R."/>
            <person name="Ness R.W."/>
            <person name="Keightley P.D."/>
        </authorList>
    </citation>
    <scope>NUCLEOTIDE SEQUENCE</scope>
    <source>
        <strain evidence="2">CCAP 11/173</strain>
    </source>
</reference>
<keyword evidence="3" id="KW-1185">Reference proteome</keyword>
<organism evidence="2 3">
    <name type="scientific">Chlamydomonas schloesseri</name>
    <dbReference type="NCBI Taxonomy" id="2026947"/>
    <lineage>
        <taxon>Eukaryota</taxon>
        <taxon>Viridiplantae</taxon>
        <taxon>Chlorophyta</taxon>
        <taxon>core chlorophytes</taxon>
        <taxon>Chlorophyceae</taxon>
        <taxon>CS clade</taxon>
        <taxon>Chlamydomonadales</taxon>
        <taxon>Chlamydomonadaceae</taxon>
        <taxon>Chlamydomonas</taxon>
    </lineage>
</organism>
<feature type="region of interest" description="Disordered" evidence="1">
    <location>
        <begin position="70"/>
        <end position="91"/>
    </location>
</feature>
<sequence>MVQVLAPGVPPAVLDYVFASVTKASSSTRTASPVPRYTLRRCESGDAGDLSLLEAGARKDTHSDWANANALKFSYQPPPSQQPGGRDSKRR</sequence>
<dbReference type="Proteomes" id="UP000613740">
    <property type="component" value="Unassembled WGS sequence"/>
</dbReference>
<name>A0A835SUX6_9CHLO</name>